<gene>
    <name evidence="1" type="ORF">BD410DRAFT_446117</name>
</gene>
<proteinExistence type="predicted"/>
<protein>
    <submittedName>
        <fullName evidence="1">Uncharacterized protein</fullName>
    </submittedName>
</protein>
<dbReference type="AlphaFoldDB" id="A0A4Y7PEP0"/>
<keyword evidence="2" id="KW-1185">Reference proteome</keyword>
<sequence length="295" mass="33798">MDTLKQLVSGIQPTNQSGTEIIYSFTTQSIVPAEHLDVESPPLFFLCYNVRCILHPDLSLNHTPHLLDLLAQIEGFRQKCVNQIEKTLQWDQEQGDSGDGLSHAERKSLNRLLSKHKKESKWRNLYRFISLSLCRLHIHDLWSSEDSSHTLPKVIQTYFPSMVFAGARRRRDAPSKERLFLRDLTEAESEQVTMAGAASKQFFKDVGAWEASRKDFWSQTGLPENLFYAETEFLSYKREFNARFPPPADETQLVAGIERYLSAVEEIYASLEGGDVSEQKLPRRSASVQMKVEDI</sequence>
<evidence type="ECO:0000313" key="2">
    <source>
        <dbReference type="Proteomes" id="UP000294933"/>
    </source>
</evidence>
<organism evidence="1 2">
    <name type="scientific">Rickenella mellea</name>
    <dbReference type="NCBI Taxonomy" id="50990"/>
    <lineage>
        <taxon>Eukaryota</taxon>
        <taxon>Fungi</taxon>
        <taxon>Dikarya</taxon>
        <taxon>Basidiomycota</taxon>
        <taxon>Agaricomycotina</taxon>
        <taxon>Agaricomycetes</taxon>
        <taxon>Hymenochaetales</taxon>
        <taxon>Rickenellaceae</taxon>
        <taxon>Rickenella</taxon>
    </lineage>
</organism>
<dbReference type="VEuPathDB" id="FungiDB:BD410DRAFT_446117"/>
<accession>A0A4Y7PEP0</accession>
<reference evidence="1 2" key="1">
    <citation type="submission" date="2018-06" db="EMBL/GenBank/DDBJ databases">
        <title>A transcriptomic atlas of mushroom development highlights an independent origin of complex multicellularity.</title>
        <authorList>
            <consortium name="DOE Joint Genome Institute"/>
            <person name="Krizsan K."/>
            <person name="Almasi E."/>
            <person name="Merenyi Z."/>
            <person name="Sahu N."/>
            <person name="Viragh M."/>
            <person name="Koszo T."/>
            <person name="Mondo S."/>
            <person name="Kiss B."/>
            <person name="Balint B."/>
            <person name="Kues U."/>
            <person name="Barry K."/>
            <person name="Hegedus J.C."/>
            <person name="Henrissat B."/>
            <person name="Johnson J."/>
            <person name="Lipzen A."/>
            <person name="Ohm R."/>
            <person name="Nagy I."/>
            <person name="Pangilinan J."/>
            <person name="Yan J."/>
            <person name="Xiong Y."/>
            <person name="Grigoriev I.V."/>
            <person name="Hibbett D.S."/>
            <person name="Nagy L.G."/>
        </authorList>
    </citation>
    <scope>NUCLEOTIDE SEQUENCE [LARGE SCALE GENOMIC DNA]</scope>
    <source>
        <strain evidence="1 2">SZMC22713</strain>
    </source>
</reference>
<dbReference type="OrthoDB" id="3244206at2759"/>
<name>A0A4Y7PEP0_9AGAM</name>
<dbReference type="Proteomes" id="UP000294933">
    <property type="component" value="Unassembled WGS sequence"/>
</dbReference>
<dbReference type="EMBL" id="ML170592">
    <property type="protein sequence ID" value="TDL13481.1"/>
    <property type="molecule type" value="Genomic_DNA"/>
</dbReference>
<evidence type="ECO:0000313" key="1">
    <source>
        <dbReference type="EMBL" id="TDL13481.1"/>
    </source>
</evidence>